<reference evidence="2 3" key="1">
    <citation type="submission" date="2011-08" db="EMBL/GenBank/DDBJ databases">
        <title>The Genome Sequence of Plasmodium vivax Brazil I.</title>
        <authorList>
            <consortium name="The Broad Institute Genome Sequencing Platform"/>
            <consortium name="The Broad Institute Genome Sequencing Center for Infectious Disease"/>
            <person name="Neafsey D."/>
            <person name="Carlton J."/>
            <person name="Barnwell J."/>
            <person name="Collins W."/>
            <person name="Escalante A."/>
            <person name="Mullikin J."/>
            <person name="Saul A."/>
            <person name="Guigo R."/>
            <person name="Camara F."/>
            <person name="Young S.K."/>
            <person name="Zeng Q."/>
            <person name="Gargeya S."/>
            <person name="Fitzgerald M."/>
            <person name="Haas B."/>
            <person name="Abouelleil A."/>
            <person name="Alvarado L."/>
            <person name="Arachchi H.M."/>
            <person name="Berlin A."/>
            <person name="Brown A."/>
            <person name="Chapman S.B."/>
            <person name="Chen Z."/>
            <person name="Dunbar C."/>
            <person name="Freedman E."/>
            <person name="Gearin G."/>
            <person name="Gellesch M."/>
            <person name="Goldberg J."/>
            <person name="Griggs A."/>
            <person name="Gujja S."/>
            <person name="Heiman D."/>
            <person name="Howarth C."/>
            <person name="Larson L."/>
            <person name="Lui A."/>
            <person name="MacDonald P.J.P."/>
            <person name="Montmayeur A."/>
            <person name="Murphy C."/>
            <person name="Neiman D."/>
            <person name="Pearson M."/>
            <person name="Priest M."/>
            <person name="Roberts A."/>
            <person name="Saif S."/>
            <person name="Shea T."/>
            <person name="Shenoy N."/>
            <person name="Sisk P."/>
            <person name="Stolte C."/>
            <person name="Sykes S."/>
            <person name="Wortman J."/>
            <person name="Nusbaum C."/>
            <person name="Birren B."/>
        </authorList>
    </citation>
    <scope>NUCLEOTIDE SEQUENCE [LARGE SCALE GENOMIC DNA]</scope>
    <source>
        <strain evidence="2 3">Brazil I</strain>
    </source>
</reference>
<dbReference type="Proteomes" id="UP000053327">
    <property type="component" value="Unassembled WGS sequence"/>
</dbReference>
<dbReference type="Pfam" id="PF12420">
    <property type="entry name" value="DUF3671"/>
    <property type="match status" value="1"/>
</dbReference>
<dbReference type="EMBL" id="KQ234924">
    <property type="protein sequence ID" value="KMZ83351.1"/>
    <property type="molecule type" value="Genomic_DNA"/>
</dbReference>
<dbReference type="OrthoDB" id="389413at2759"/>
<keyword evidence="1" id="KW-0472">Membrane</keyword>
<evidence type="ECO:0000313" key="3">
    <source>
        <dbReference type="Proteomes" id="UP000053327"/>
    </source>
</evidence>
<keyword evidence="1" id="KW-0812">Transmembrane</keyword>
<gene>
    <name evidence="2" type="ORF">PVBG_05747</name>
</gene>
<organism evidence="2 3">
    <name type="scientific">Plasmodium vivax (strain Brazil I)</name>
    <dbReference type="NCBI Taxonomy" id="1033975"/>
    <lineage>
        <taxon>Eukaryota</taxon>
        <taxon>Sar</taxon>
        <taxon>Alveolata</taxon>
        <taxon>Apicomplexa</taxon>
        <taxon>Aconoidasida</taxon>
        <taxon>Haemosporida</taxon>
        <taxon>Plasmodiidae</taxon>
        <taxon>Plasmodium</taxon>
        <taxon>Plasmodium (Plasmodium)</taxon>
    </lineage>
</organism>
<accession>A0A0J9SL39</accession>
<dbReference type="AlphaFoldDB" id="A0A0J9SL39"/>
<evidence type="ECO:0008006" key="4">
    <source>
        <dbReference type="Google" id="ProtNLM"/>
    </source>
</evidence>
<feature type="transmembrane region" description="Helical" evidence="1">
    <location>
        <begin position="122"/>
        <end position="143"/>
    </location>
</feature>
<evidence type="ECO:0000313" key="2">
    <source>
        <dbReference type="EMBL" id="KMZ83351.1"/>
    </source>
</evidence>
<evidence type="ECO:0000256" key="1">
    <source>
        <dbReference type="SAM" id="Phobius"/>
    </source>
</evidence>
<sequence>MIYGQGASLNISFNRLLAKHEIINDSYKTYARQKYTNHGMSRNIKGDVEKKPAHSLIRGDCLNHFDAYMKDYKNRYAKKKGLAKLDCYYEKKVLKKINNIFEITDNIRNNNKFYNKKIYNKYVIRLILFCLIPCIGLLIPLFFNNYNPLMDKFCFNDCTVQAHKAVQDKTIEKVHEENGIFFASISSEHFKIIAIMNGLFVSLLLIIVLIVVLYILLKYIKYARLRAGKKGNMSVKDYCNFCKELITAK</sequence>
<dbReference type="InterPro" id="IPR022139">
    <property type="entry name" value="Fam-L/Fam-M-like_plasmodium"/>
</dbReference>
<keyword evidence="1" id="KW-1133">Transmembrane helix</keyword>
<name>A0A0J9SL39_PLAV1</name>
<feature type="transmembrane region" description="Helical" evidence="1">
    <location>
        <begin position="192"/>
        <end position="217"/>
    </location>
</feature>
<protein>
    <recommendedName>
        <fullName evidence="4">Variable surface protein</fullName>
    </recommendedName>
</protein>
<proteinExistence type="predicted"/>